<dbReference type="CDD" id="cd02691">
    <property type="entry name" value="PurM-like2"/>
    <property type="match status" value="1"/>
</dbReference>
<dbReference type="PANTHER" id="PTHR30270">
    <property type="entry name" value="THIAMINE-MONOPHOSPHATE KINASE"/>
    <property type="match status" value="1"/>
</dbReference>
<evidence type="ECO:0000259" key="1">
    <source>
        <dbReference type="Pfam" id="PF00586"/>
    </source>
</evidence>
<gene>
    <name evidence="3" type="primary">selD</name>
    <name evidence="3" type="ORF">MsAc7_01500</name>
</gene>
<name>A0AA96V290_9EURY</name>
<dbReference type="InterPro" id="IPR010918">
    <property type="entry name" value="PurM-like_C_dom"/>
</dbReference>
<evidence type="ECO:0000313" key="3">
    <source>
        <dbReference type="EMBL" id="WNY24628.1"/>
    </source>
</evidence>
<dbReference type="Gene3D" id="3.90.650.10">
    <property type="entry name" value="PurM-like C-terminal domain"/>
    <property type="match status" value="1"/>
</dbReference>
<dbReference type="InterPro" id="IPR036676">
    <property type="entry name" value="PurM-like_C_sf"/>
</dbReference>
<dbReference type="GO" id="GO:0009228">
    <property type="term" value="P:thiamine biosynthetic process"/>
    <property type="evidence" value="ECO:0007669"/>
    <property type="project" value="InterPro"/>
</dbReference>
<accession>A0AA96V290</accession>
<organism evidence="3 4">
    <name type="scientific">Methanolapillus millepedarum</name>
    <dbReference type="NCBI Taxonomy" id="3028296"/>
    <lineage>
        <taxon>Archaea</taxon>
        <taxon>Methanobacteriati</taxon>
        <taxon>Methanobacteriota</taxon>
        <taxon>Stenosarchaea group</taxon>
        <taxon>Methanomicrobia</taxon>
        <taxon>Methanosarcinales</taxon>
        <taxon>Methanosarcinaceae</taxon>
        <taxon>Methanolapillus</taxon>
    </lineage>
</organism>
<dbReference type="Gene3D" id="3.30.1330.10">
    <property type="entry name" value="PurM-like, N-terminal domain"/>
    <property type="match status" value="1"/>
</dbReference>
<reference evidence="3 4" key="1">
    <citation type="submission" date="2023-07" db="EMBL/GenBank/DDBJ databases">
        <title>Closed genoem sequence of Methanosarcinaceae archaeon Ac7.</title>
        <authorList>
            <person name="Poehlein A."/>
            <person name="Protasov E."/>
            <person name="Platt K."/>
            <person name="Reeh H."/>
            <person name="Daniel R."/>
            <person name="Brune A."/>
        </authorList>
    </citation>
    <scope>NUCLEOTIDE SEQUENCE [LARGE SCALE GENOMIC DNA]</scope>
    <source>
        <strain evidence="3 4">Ac7</strain>
    </source>
</reference>
<keyword evidence="4" id="KW-1185">Reference proteome</keyword>
<dbReference type="InterPro" id="IPR036921">
    <property type="entry name" value="PurM-like_N_sf"/>
</dbReference>
<dbReference type="RefSeq" id="WP_338102709.1">
    <property type="nucleotide sequence ID" value="NZ_CP131060.1"/>
</dbReference>
<dbReference type="InterPro" id="IPR006283">
    <property type="entry name" value="ThiL-like"/>
</dbReference>
<feature type="domain" description="PurM-like C-terminal" evidence="2">
    <location>
        <begin position="250"/>
        <end position="399"/>
    </location>
</feature>
<dbReference type="InterPro" id="IPR016188">
    <property type="entry name" value="PurM-like_N"/>
</dbReference>
<dbReference type="SUPFAM" id="SSF56042">
    <property type="entry name" value="PurM C-terminal domain-like"/>
    <property type="match status" value="1"/>
</dbReference>
<dbReference type="Pfam" id="PF00586">
    <property type="entry name" value="AIRS"/>
    <property type="match status" value="1"/>
</dbReference>
<dbReference type="GO" id="GO:0004756">
    <property type="term" value="F:selenide, water dikinase activity"/>
    <property type="evidence" value="ECO:0007669"/>
    <property type="project" value="UniProtKB-EC"/>
</dbReference>
<dbReference type="GO" id="GO:0009030">
    <property type="term" value="F:thiamine-phosphate kinase activity"/>
    <property type="evidence" value="ECO:0007669"/>
    <property type="project" value="InterPro"/>
</dbReference>
<evidence type="ECO:0000259" key="2">
    <source>
        <dbReference type="Pfam" id="PF02769"/>
    </source>
</evidence>
<dbReference type="GeneID" id="89229277"/>
<dbReference type="AlphaFoldDB" id="A0AA96V290"/>
<dbReference type="Proteomes" id="UP001303587">
    <property type="component" value="Chromosome"/>
</dbReference>
<feature type="domain" description="PurM-like N-terminal" evidence="1">
    <location>
        <begin position="132"/>
        <end position="223"/>
    </location>
</feature>
<protein>
    <submittedName>
        <fullName evidence="3">Selenide, water dikinase</fullName>
        <ecNumber evidence="3">2.7.9.3</ecNumber>
    </submittedName>
</protein>
<dbReference type="SUPFAM" id="SSF55326">
    <property type="entry name" value="PurM N-terminal domain-like"/>
    <property type="match status" value="1"/>
</dbReference>
<dbReference type="Pfam" id="PF02769">
    <property type="entry name" value="AIRS_C"/>
    <property type="match status" value="1"/>
</dbReference>
<dbReference type="PIRSF" id="PIRSF006346">
    <property type="entry name" value="Ni_metllenz_mat"/>
    <property type="match status" value="1"/>
</dbReference>
<evidence type="ECO:0000313" key="4">
    <source>
        <dbReference type="Proteomes" id="UP001303587"/>
    </source>
</evidence>
<keyword evidence="3" id="KW-0808">Transferase</keyword>
<dbReference type="PANTHER" id="PTHR30270:SF2">
    <property type="entry name" value="HYDROGENASE EXPRESSION_FORMATION PROTEIN"/>
    <property type="match status" value="1"/>
</dbReference>
<dbReference type="EMBL" id="CP131060">
    <property type="protein sequence ID" value="WNY24628.1"/>
    <property type="molecule type" value="Genomic_DNA"/>
</dbReference>
<sequence>MDLEGYAKQFLLNNDPMAEEKLQQRIVEIKNISEADAKMIADAVLEEVSLTLNLKGDLFSFQKSGVSVGHFGVGSRGTGDFYVHRKIGDVIGKTGAVLDASNLDDSGVVFVPPSSSKSSGKSNKNNKSNHSENSFLILTVDGMHSRLSAYPFLAGFHVARAALRDIYVMGTKPLAMLSDIHVADDGDISMIFDHLAGIAAVSELTKIPLVTGSTLRIGGDMVIGDRMTGCVGAAAVVDNTALTARKKAVPGDLILMTRGAGGGTITTAAIYSGYADAKAVVERTLNVDFLTACQAVLDENLHEKIHVMTDVTNGGIRGDAHEISKEANVRLVFEDDMLKQCVDPVVSKMLDTLSIDFRGVSIDSLLVICPKEAADSVIDAVKRAGSDMFVVGRVEENDGKKPGAVLISNGKETDFKPLFREAPYTPLKKVLGEQTPPNFEEMRIKVDEAAAAAILKKERIVKRIQEMEK</sequence>
<dbReference type="InterPro" id="IPR009186">
    <property type="entry name" value="Ni_metllenz_mat"/>
</dbReference>
<proteinExistence type="predicted"/>
<dbReference type="EC" id="2.7.9.3" evidence="3"/>